<sequence length="116" mass="13153">MTSAKSVHVRLLHILENIDGILSATKDVKPDAIADDFLVLRAIERCIQIISEAAKELPSKMRSSEPDISWRAIIGIGNLLRHEYYRIRPGDLWDIIHVHLPKLRPAIARLLSEAEQ</sequence>
<evidence type="ECO:0000256" key="2">
    <source>
        <dbReference type="ARBA" id="ARBA00022649"/>
    </source>
</evidence>
<evidence type="ECO:0000256" key="3">
    <source>
        <dbReference type="ARBA" id="ARBA00022722"/>
    </source>
</evidence>
<proteinExistence type="predicted"/>
<evidence type="ECO:0000256" key="5">
    <source>
        <dbReference type="ARBA" id="ARBA00022801"/>
    </source>
</evidence>
<evidence type="ECO:0000256" key="4">
    <source>
        <dbReference type="ARBA" id="ARBA00022741"/>
    </source>
</evidence>
<dbReference type="Proteomes" id="UP000318939">
    <property type="component" value="Chromosome"/>
</dbReference>
<keyword evidence="5" id="KW-0378">Hydrolase</keyword>
<name>A0ABY8IDQ8_9HYPH</name>
<evidence type="ECO:0000313" key="7">
    <source>
        <dbReference type="Proteomes" id="UP000318939"/>
    </source>
</evidence>
<reference evidence="6" key="2">
    <citation type="journal article" date="2023" name="MicrobiologyOpen">
        <title>Genomics of the tumorigenes clade of the family Rhizobiaceae and description of Rhizobium rhododendri sp. nov.</title>
        <authorList>
            <person name="Kuzmanovic N."/>
            <person name="diCenzo G.C."/>
            <person name="Bunk B."/>
            <person name="Sproeer C."/>
            <person name="Fruehling A."/>
            <person name="Neumann-Schaal M."/>
            <person name="Overmann J."/>
            <person name="Smalla K."/>
        </authorList>
    </citation>
    <scope>NUCLEOTIDE SEQUENCE</scope>
    <source>
        <strain evidence="6">Rho-6.2</strain>
    </source>
</reference>
<dbReference type="RefSeq" id="WP_142830790.1">
    <property type="nucleotide sequence ID" value="NZ_CP117267.1"/>
</dbReference>
<organism evidence="6 7">
    <name type="scientific">Rhizobium rhododendri</name>
    <dbReference type="NCBI Taxonomy" id="2506430"/>
    <lineage>
        <taxon>Bacteria</taxon>
        <taxon>Pseudomonadati</taxon>
        <taxon>Pseudomonadota</taxon>
        <taxon>Alphaproteobacteria</taxon>
        <taxon>Hyphomicrobiales</taxon>
        <taxon>Rhizobiaceae</taxon>
        <taxon>Rhizobium/Agrobacterium group</taxon>
        <taxon>Rhizobium</taxon>
    </lineage>
</organism>
<dbReference type="PANTHER" id="PTHR34139">
    <property type="entry name" value="UPF0331 PROTEIN MJ0127"/>
    <property type="match status" value="1"/>
</dbReference>
<keyword evidence="1" id="KW-0597">Phosphoprotein</keyword>
<dbReference type="InterPro" id="IPR008201">
    <property type="entry name" value="HepT-like"/>
</dbReference>
<protein>
    <submittedName>
        <fullName evidence="6">DUF86 domain-containing protein</fullName>
    </submittedName>
</protein>
<dbReference type="Pfam" id="PF01934">
    <property type="entry name" value="HepT-like"/>
    <property type="match status" value="1"/>
</dbReference>
<dbReference type="InterPro" id="IPR051813">
    <property type="entry name" value="HepT_RNase_toxin"/>
</dbReference>
<reference evidence="6" key="1">
    <citation type="journal article" date="2019" name="Phytopathology">
        <title>A Novel Group of Rhizobium tumorigenes-Like Agrobacteria Associated with Crown Gall Disease of Rhododendron and Blueberry.</title>
        <authorList>
            <person name="Kuzmanovic N."/>
            <person name="Behrens P."/>
            <person name="Idczak E."/>
            <person name="Wagner S."/>
            <person name="Gotz M."/>
            <person name="Sproer C."/>
            <person name="Bunk B."/>
            <person name="Overmann J."/>
            <person name="Smalla K."/>
        </authorList>
    </citation>
    <scope>NUCLEOTIDE SEQUENCE</scope>
    <source>
        <strain evidence="6">Rho-6.2</strain>
    </source>
</reference>
<evidence type="ECO:0000313" key="6">
    <source>
        <dbReference type="EMBL" id="WFS21752.1"/>
    </source>
</evidence>
<gene>
    <name evidence="6" type="ORF">PR018_11240</name>
</gene>
<keyword evidence="4" id="KW-0547">Nucleotide-binding</keyword>
<accession>A0ABY8IDQ8</accession>
<keyword evidence="7" id="KW-1185">Reference proteome</keyword>
<keyword evidence="2" id="KW-1277">Toxin-antitoxin system</keyword>
<evidence type="ECO:0000256" key="1">
    <source>
        <dbReference type="ARBA" id="ARBA00022553"/>
    </source>
</evidence>
<dbReference type="EMBL" id="CP117267">
    <property type="protein sequence ID" value="WFS21752.1"/>
    <property type="molecule type" value="Genomic_DNA"/>
</dbReference>
<dbReference type="PANTHER" id="PTHR34139:SF1">
    <property type="entry name" value="RNASE MJ1380-RELATED"/>
    <property type="match status" value="1"/>
</dbReference>
<keyword evidence="3" id="KW-0540">Nuclease</keyword>